<dbReference type="EMBL" id="CU468230">
    <property type="protein sequence ID" value="CAP00866.1"/>
    <property type="molecule type" value="Genomic_DNA"/>
</dbReference>
<dbReference type="GO" id="GO:0046872">
    <property type="term" value="F:metal ion binding"/>
    <property type="evidence" value="ECO:0007669"/>
    <property type="project" value="UniProtKB-KW"/>
</dbReference>
<dbReference type="InterPro" id="IPR013482">
    <property type="entry name" value="Molybde_CF_guanTrfase"/>
</dbReference>
<evidence type="ECO:0000313" key="9">
    <source>
        <dbReference type="EMBL" id="CAP00866.1"/>
    </source>
</evidence>
<dbReference type="GO" id="GO:0005525">
    <property type="term" value="F:GTP binding"/>
    <property type="evidence" value="ECO:0007669"/>
    <property type="project" value="UniProtKB-KW"/>
</dbReference>
<keyword evidence="7" id="KW-0501">Molybdenum cofactor biosynthesis</keyword>
<keyword evidence="5" id="KW-0460">Magnesium</keyword>
<dbReference type="AlphaFoldDB" id="B0VLL7"/>
<evidence type="ECO:0000256" key="1">
    <source>
        <dbReference type="ARBA" id="ARBA00022490"/>
    </source>
</evidence>
<evidence type="ECO:0000256" key="3">
    <source>
        <dbReference type="ARBA" id="ARBA00022723"/>
    </source>
</evidence>
<dbReference type="InterPro" id="IPR025877">
    <property type="entry name" value="MobA-like_NTP_Trfase"/>
</dbReference>
<dbReference type="KEGG" id="abm:ABSDF1525"/>
<protein>
    <submittedName>
        <fullName evidence="9">Molybdopterin-guanine dinucleotide synthase</fullName>
    </submittedName>
</protein>
<accession>B0VLL7</accession>
<organism evidence="9 10">
    <name type="scientific">Acinetobacter baumannii (strain SDF)</name>
    <dbReference type="NCBI Taxonomy" id="509170"/>
    <lineage>
        <taxon>Bacteria</taxon>
        <taxon>Pseudomonadati</taxon>
        <taxon>Pseudomonadota</taxon>
        <taxon>Gammaproteobacteria</taxon>
        <taxon>Moraxellales</taxon>
        <taxon>Moraxellaceae</taxon>
        <taxon>Acinetobacter</taxon>
        <taxon>Acinetobacter calcoaceticus/baumannii complex</taxon>
    </lineage>
</organism>
<dbReference type="CDD" id="cd02503">
    <property type="entry name" value="MobA"/>
    <property type="match status" value="1"/>
</dbReference>
<dbReference type="PANTHER" id="PTHR19136">
    <property type="entry name" value="MOLYBDENUM COFACTOR GUANYLYLTRANSFERASE"/>
    <property type="match status" value="1"/>
</dbReference>
<keyword evidence="2" id="KW-0808">Transferase</keyword>
<dbReference type="Gene3D" id="3.90.550.10">
    <property type="entry name" value="Spore Coat Polysaccharide Biosynthesis Protein SpsA, Chain A"/>
    <property type="match status" value="1"/>
</dbReference>
<dbReference type="PANTHER" id="PTHR19136:SF81">
    <property type="entry name" value="MOLYBDENUM COFACTOR GUANYLYLTRANSFERASE"/>
    <property type="match status" value="1"/>
</dbReference>
<dbReference type="Proteomes" id="UP000001741">
    <property type="component" value="Chromosome"/>
</dbReference>
<dbReference type="InterPro" id="IPR029044">
    <property type="entry name" value="Nucleotide-diphossugar_trans"/>
</dbReference>
<dbReference type="GO" id="GO:1902758">
    <property type="term" value="P:bis(molybdopterin guanine dinucleotide)molybdenum biosynthetic process"/>
    <property type="evidence" value="ECO:0007669"/>
    <property type="project" value="TreeGrafter"/>
</dbReference>
<keyword evidence="3" id="KW-0479">Metal-binding</keyword>
<dbReference type="Pfam" id="PF12804">
    <property type="entry name" value="NTP_transf_3"/>
    <property type="match status" value="1"/>
</dbReference>
<proteinExistence type="predicted"/>
<reference evidence="9 10" key="1">
    <citation type="journal article" date="2008" name="PLoS ONE">
        <title>Comparative analysis of Acinetobacters: three genomes for three lifestyles.</title>
        <authorList>
            <person name="Vallenet D."/>
            <person name="Nordmann P."/>
            <person name="Barbe V."/>
            <person name="Poirel L."/>
            <person name="Mangenot S."/>
            <person name="Bataille E."/>
            <person name="Dossat C."/>
            <person name="Gas S."/>
            <person name="Kreimeyer A."/>
            <person name="Lenoble P."/>
            <person name="Oztas S."/>
            <person name="Poulain J."/>
            <person name="Segurens B."/>
            <person name="Robert C."/>
            <person name="Abergel C."/>
            <person name="Claverie J.M."/>
            <person name="Raoult D."/>
            <person name="Medigue C."/>
            <person name="Weissenbach J."/>
            <person name="Cruveiller S."/>
        </authorList>
    </citation>
    <scope>NUCLEOTIDE SEQUENCE [LARGE SCALE GENOMIC DNA]</scope>
    <source>
        <strain evidence="9 10">SDF</strain>
    </source>
</reference>
<evidence type="ECO:0000256" key="2">
    <source>
        <dbReference type="ARBA" id="ARBA00022679"/>
    </source>
</evidence>
<sequence>MPARGRSVNKGYPITDLVILAGGQARRMNGLNKLLQQFDSDTQLLKIHQKLKSSVSEIWVNSHRDYSIYQSIVPDIKCFQDDASGFFGPLMGMKSAWSHVKADYVLFIPCDVTYMPTQVVAKLHSALRKNKQAQAAYVSINGDALYPFCLLKRESLEVLEQQIDKQQLSLKNCFKLLHAQVAIFQKQNLFFHSINSLDELQQYKQIKAFKEIFSTN</sequence>
<evidence type="ECO:0000256" key="7">
    <source>
        <dbReference type="ARBA" id="ARBA00023150"/>
    </source>
</evidence>
<evidence type="ECO:0000256" key="5">
    <source>
        <dbReference type="ARBA" id="ARBA00022842"/>
    </source>
</evidence>
<keyword evidence="6" id="KW-0342">GTP-binding</keyword>
<dbReference type="SUPFAM" id="SSF53448">
    <property type="entry name" value="Nucleotide-diphospho-sugar transferases"/>
    <property type="match status" value="1"/>
</dbReference>
<name>B0VLL7_ACIBS</name>
<keyword evidence="4" id="KW-0547">Nucleotide-binding</keyword>
<gene>
    <name evidence="9" type="primary">mobA</name>
    <name evidence="9" type="ordered locus">ABSDF1525</name>
</gene>
<evidence type="ECO:0000256" key="4">
    <source>
        <dbReference type="ARBA" id="ARBA00022741"/>
    </source>
</evidence>
<evidence type="ECO:0000313" key="10">
    <source>
        <dbReference type="Proteomes" id="UP000001741"/>
    </source>
</evidence>
<evidence type="ECO:0000259" key="8">
    <source>
        <dbReference type="Pfam" id="PF12804"/>
    </source>
</evidence>
<feature type="domain" description="MobA-like NTP transferase" evidence="8">
    <location>
        <begin position="18"/>
        <end position="166"/>
    </location>
</feature>
<dbReference type="GO" id="GO:0016779">
    <property type="term" value="F:nucleotidyltransferase activity"/>
    <property type="evidence" value="ECO:0007669"/>
    <property type="project" value="TreeGrafter"/>
</dbReference>
<keyword evidence="1" id="KW-0963">Cytoplasm</keyword>
<dbReference type="HOGENOM" id="CLU_055597_5_1_6"/>
<evidence type="ECO:0000256" key="6">
    <source>
        <dbReference type="ARBA" id="ARBA00023134"/>
    </source>
</evidence>